<dbReference type="PANTHER" id="PTHR42951:SF4">
    <property type="entry name" value="ACYL-COENZYME A THIOESTERASE MBLAC2"/>
    <property type="match status" value="1"/>
</dbReference>
<dbReference type="CDD" id="cd16282">
    <property type="entry name" value="metallo-hydrolase-like_MBL-fold"/>
    <property type="match status" value="1"/>
</dbReference>
<dbReference type="PANTHER" id="PTHR42951">
    <property type="entry name" value="METALLO-BETA-LACTAMASE DOMAIN-CONTAINING"/>
    <property type="match status" value="1"/>
</dbReference>
<dbReference type="Gene3D" id="3.60.15.10">
    <property type="entry name" value="Ribonuclease Z/Hydroxyacylglutathione hydrolase-like"/>
    <property type="match status" value="1"/>
</dbReference>
<dbReference type="InterPro" id="IPR050855">
    <property type="entry name" value="NDM-1-like"/>
</dbReference>
<keyword evidence="2" id="KW-0732">Signal</keyword>
<accession>D5X052</accession>
<dbReference type="GO" id="GO:0017001">
    <property type="term" value="P:antibiotic catabolic process"/>
    <property type="evidence" value="ECO:0007669"/>
    <property type="project" value="UniProtKB-ARBA"/>
</dbReference>
<evidence type="ECO:0000313" key="4">
    <source>
        <dbReference type="EMBL" id="ADG32480.1"/>
    </source>
</evidence>
<dbReference type="KEGG" id="tin:Tint_3153"/>
<feature type="signal peptide" evidence="2">
    <location>
        <begin position="1"/>
        <end position="30"/>
    </location>
</feature>
<dbReference type="eggNOG" id="COG0491">
    <property type="taxonomic scope" value="Bacteria"/>
</dbReference>
<protein>
    <submittedName>
        <fullName evidence="4">Beta-lactamase-like protein</fullName>
    </submittedName>
</protein>
<evidence type="ECO:0000259" key="3">
    <source>
        <dbReference type="SMART" id="SM00849"/>
    </source>
</evidence>
<dbReference type="BioCyc" id="TINT75379:TINT_RS15805-MONOMER"/>
<dbReference type="InterPro" id="IPR006311">
    <property type="entry name" value="TAT_signal"/>
</dbReference>
<dbReference type="InterPro" id="IPR001279">
    <property type="entry name" value="Metallo-B-lactamas"/>
</dbReference>
<dbReference type="STRING" id="75379.Tint_3153"/>
<sequence>MNQITSINLSRRLWLRRAAWAGAGAAAVLAAPVASEFATAAQAYALGPKVPDVKPVQTAEHVWSIVAHDAFPTPENQGLFSNTHFIFTPKGVVVFDTGSSLQIGQMALRMLRPLTDKPVIAVFNSHFHGDHWLGNQAYVEAFGKSLPIYALPGTRRVIEGIEGNAWRENMLKWTNNSSLGTQVVAPTLDVRHGDAFEFGGITLKAHHYGKAHTPDDLCLEIVQDKAVCAGDIMMNHRIANMEDGSFLGTLAYYEQLEKAAGAKMWLPGHGAASPDILAWNREIFQGIYDGALKAAREMAGPTVAKEYVLADPRVAKNAKTTAGFDKNIGKFASLAYLEAEQHAS</sequence>
<feature type="domain" description="Metallo-beta-lactamase" evidence="3">
    <location>
        <begin position="80"/>
        <end position="269"/>
    </location>
</feature>
<dbReference type="HOGENOM" id="CLU_056342_0_0_4"/>
<evidence type="ECO:0000256" key="1">
    <source>
        <dbReference type="ARBA" id="ARBA00005250"/>
    </source>
</evidence>
<proteinExistence type="inferred from homology"/>
<comment type="similarity">
    <text evidence="1">Belongs to the metallo-beta-lactamase superfamily. Class-B beta-lactamase family.</text>
</comment>
<evidence type="ECO:0000256" key="2">
    <source>
        <dbReference type="SAM" id="SignalP"/>
    </source>
</evidence>
<reference evidence="4" key="1">
    <citation type="submission" date="2010-04" db="EMBL/GenBank/DDBJ databases">
        <title>Complete sequence of Thiomonas intermedia K12.</title>
        <authorList>
            <consortium name="US DOE Joint Genome Institute"/>
            <person name="Lucas S."/>
            <person name="Copeland A."/>
            <person name="Lapidus A."/>
            <person name="Cheng J.-F."/>
            <person name="Bruce D."/>
            <person name="Goodwin L."/>
            <person name="Pitluck S."/>
            <person name="Davenport K."/>
            <person name="Detter J.C."/>
            <person name="Han C."/>
            <person name="Tapia R."/>
            <person name="Land M."/>
            <person name="Hauser L."/>
            <person name="Kyrpides N."/>
            <person name="Ovchinnikova G."/>
            <person name="Kerfeld C.A."/>
            <person name="Cannon G.C."/>
            <person name="Heinhorst S."/>
            <person name="Woyke T."/>
        </authorList>
    </citation>
    <scope>NUCLEOTIDE SEQUENCE [LARGE SCALE GENOMIC DNA]</scope>
    <source>
        <strain evidence="4">K12</strain>
    </source>
</reference>
<dbReference type="PROSITE" id="PS51318">
    <property type="entry name" value="TAT"/>
    <property type="match status" value="1"/>
</dbReference>
<dbReference type="EMBL" id="CP002021">
    <property type="protein sequence ID" value="ADG32480.1"/>
    <property type="molecule type" value="Genomic_DNA"/>
</dbReference>
<dbReference type="AlphaFoldDB" id="D5X052"/>
<dbReference type="InterPro" id="IPR036866">
    <property type="entry name" value="RibonucZ/Hydroxyglut_hydro"/>
</dbReference>
<dbReference type="SMART" id="SM00849">
    <property type="entry name" value="Lactamase_B"/>
    <property type="match status" value="1"/>
</dbReference>
<dbReference type="SUPFAM" id="SSF56281">
    <property type="entry name" value="Metallo-hydrolase/oxidoreductase"/>
    <property type="match status" value="1"/>
</dbReference>
<organism evidence="4">
    <name type="scientific">Thiomonas intermedia (strain K12)</name>
    <name type="common">Thiobacillus intermedius</name>
    <dbReference type="NCBI Taxonomy" id="75379"/>
    <lineage>
        <taxon>Bacteria</taxon>
        <taxon>Pseudomonadati</taxon>
        <taxon>Pseudomonadota</taxon>
        <taxon>Betaproteobacteria</taxon>
        <taxon>Burkholderiales</taxon>
        <taxon>Thiomonas</taxon>
    </lineage>
</organism>
<feature type="chain" id="PRO_5003079687" evidence="2">
    <location>
        <begin position="31"/>
        <end position="344"/>
    </location>
</feature>
<dbReference type="Pfam" id="PF00753">
    <property type="entry name" value="Lactamase_B"/>
    <property type="match status" value="1"/>
</dbReference>
<gene>
    <name evidence="4" type="ordered locus">Tint_3153</name>
</gene>
<name>D5X052_THIK1</name>